<dbReference type="OrthoDB" id="5428890at2759"/>
<name>A0A9P8L4F5_9PEZI</name>
<keyword evidence="2" id="KW-1185">Reference proteome</keyword>
<reference evidence="1" key="1">
    <citation type="submission" date="2021-03" db="EMBL/GenBank/DDBJ databases">
        <title>Comparative genomics and phylogenomic investigation of the class Geoglossomycetes provide insights into ecological specialization and systematics.</title>
        <authorList>
            <person name="Melie T."/>
            <person name="Pirro S."/>
            <person name="Miller A.N."/>
            <person name="Quandt A."/>
        </authorList>
    </citation>
    <scope>NUCLEOTIDE SEQUENCE</scope>
    <source>
        <strain evidence="1">GBOQ0MN5Z8</strain>
    </source>
</reference>
<protein>
    <submittedName>
        <fullName evidence="1">Uncharacterized protein</fullName>
    </submittedName>
</protein>
<proteinExistence type="predicted"/>
<evidence type="ECO:0000313" key="1">
    <source>
        <dbReference type="EMBL" id="KAH0543168.1"/>
    </source>
</evidence>
<organism evidence="1 2">
    <name type="scientific">Glutinoglossum americanum</name>
    <dbReference type="NCBI Taxonomy" id="1670608"/>
    <lineage>
        <taxon>Eukaryota</taxon>
        <taxon>Fungi</taxon>
        <taxon>Dikarya</taxon>
        <taxon>Ascomycota</taxon>
        <taxon>Pezizomycotina</taxon>
        <taxon>Geoglossomycetes</taxon>
        <taxon>Geoglossales</taxon>
        <taxon>Geoglossaceae</taxon>
        <taxon>Glutinoglossum</taxon>
    </lineage>
</organism>
<accession>A0A9P8L4F5</accession>
<dbReference type="AlphaFoldDB" id="A0A9P8L4F5"/>
<comment type="caution">
    <text evidence="1">The sequence shown here is derived from an EMBL/GenBank/DDBJ whole genome shotgun (WGS) entry which is preliminary data.</text>
</comment>
<dbReference type="EMBL" id="JAGHQL010000038">
    <property type="protein sequence ID" value="KAH0543168.1"/>
    <property type="molecule type" value="Genomic_DNA"/>
</dbReference>
<evidence type="ECO:0000313" key="2">
    <source>
        <dbReference type="Proteomes" id="UP000698800"/>
    </source>
</evidence>
<gene>
    <name evidence="1" type="ORF">FGG08_002513</name>
</gene>
<sequence>MVRTPTDDPLDGKLSGTTLSRELGCAIFNAFWQRDHEPTAYDKLNLEAYFAYCKEECKTLRSDITATITHRDLTVVVSHLRHDENTKPAIYDKLKALPHLQVISDGRDQLIKDIVTLATHLWLMTNVGSMGSSIAIGQNTSSCPTFWRDDERLKDFINRKLPENTAVSGVTQLPKSFNAANIEQIAGITIFWTSDLADHLSMTEDYTKVAIFHHASFLRCHQKWNCSNHNDDSGFLKPELVDETLRTLALLFPEYDRNLSKWYRRQNTQNPLDYTAIECGPLNSEQRQIENFKYWRHRLIILKQVFDDSEPKTVSQLWRDDQTLDQRRDLERMPLNDAATYNASMKRYRSQSLQRTWYGAAVVVPAALT</sequence>
<dbReference type="Proteomes" id="UP000698800">
    <property type="component" value="Unassembled WGS sequence"/>
</dbReference>